<keyword evidence="6 7" id="KW-0456">Lyase</keyword>
<feature type="binding site" evidence="7">
    <location>
        <position position="277"/>
    </location>
    <ligand>
        <name>FMN</name>
        <dbReference type="ChEBI" id="CHEBI:58210"/>
    </ligand>
</feature>
<keyword evidence="4 7" id="KW-0028">Amino-acid biosynthesis</keyword>
<dbReference type="Pfam" id="PF01264">
    <property type="entry name" value="Chorismate_synt"/>
    <property type="match status" value="1"/>
</dbReference>
<sequence>MAGNTFGNIFTITTFGESHGKAVGVVIDGCPPNIELSTEYVQKELDRRRPGQSEVSTPRDESDTVDIYSGVFEGRTTGTPVMMMVFNKNQMSKDYDAVKNLFRPGHADFTYFSKYGIRDHRGGGRSSARETIGRVCGGAVAKAVLSQLGISITGYVIQVGPHKAVKKDFDYIEKNIIRTCDPDAVQAMTDYILDAKQDGDSVGAIVEVTVKGVPVGVGEPVFDRLNANLAKAIMSIPAVKGIEFGSGFQAALMRGSEHNDEVTKYGFLSNNAGGTLGGIASGQDIVFRFVVKPASSITVPKQGIDLYGNEKTIITEGRHDPCVAPRVVPVAEAMSAVTVLDLIMSDRAVAKFFTK</sequence>
<evidence type="ECO:0000256" key="2">
    <source>
        <dbReference type="ARBA" id="ARBA00008014"/>
    </source>
</evidence>
<evidence type="ECO:0000256" key="7">
    <source>
        <dbReference type="HAMAP-Rule" id="MF_00300"/>
    </source>
</evidence>
<evidence type="ECO:0000256" key="1">
    <source>
        <dbReference type="ARBA" id="ARBA00005044"/>
    </source>
</evidence>
<evidence type="ECO:0000256" key="3">
    <source>
        <dbReference type="ARBA" id="ARBA00013036"/>
    </source>
</evidence>
<keyword evidence="7" id="KW-0285">Flavoprotein</keyword>
<dbReference type="InterPro" id="IPR035904">
    <property type="entry name" value="Chorismate_synth_AroC_sf"/>
</dbReference>
<keyword evidence="5 7" id="KW-0057">Aromatic amino acid biosynthesis</keyword>
<dbReference type="InterPro" id="IPR000453">
    <property type="entry name" value="Chorismate_synth"/>
</dbReference>
<evidence type="ECO:0000256" key="9">
    <source>
        <dbReference type="SAM" id="MobiDB-lite"/>
    </source>
</evidence>
<evidence type="ECO:0000256" key="4">
    <source>
        <dbReference type="ARBA" id="ARBA00022605"/>
    </source>
</evidence>
<gene>
    <name evidence="7" type="primary">aroC</name>
    <name evidence="10" type="ORF">C8D98_2523</name>
</gene>
<dbReference type="NCBIfam" id="TIGR00033">
    <property type="entry name" value="aroC"/>
    <property type="match status" value="1"/>
</dbReference>
<dbReference type="PROSITE" id="PS00787">
    <property type="entry name" value="CHORISMATE_SYNTHASE_1"/>
    <property type="match status" value="1"/>
</dbReference>
<feature type="binding site" evidence="7">
    <location>
        <position position="48"/>
    </location>
    <ligand>
        <name>NADP(+)</name>
        <dbReference type="ChEBI" id="CHEBI:58349"/>
    </ligand>
</feature>
<keyword evidence="7" id="KW-0288">FMN</keyword>
<dbReference type="GO" id="GO:0009073">
    <property type="term" value="P:aromatic amino acid family biosynthetic process"/>
    <property type="evidence" value="ECO:0007669"/>
    <property type="project" value="UniProtKB-KW"/>
</dbReference>
<keyword evidence="7" id="KW-0521">NADP</keyword>
<keyword evidence="7" id="KW-0274">FAD</keyword>
<dbReference type="UniPathway" id="UPA00053">
    <property type="reaction ID" value="UER00090"/>
</dbReference>
<dbReference type="PANTHER" id="PTHR21085:SF0">
    <property type="entry name" value="CHORISMATE SYNTHASE"/>
    <property type="match status" value="1"/>
</dbReference>
<dbReference type="HAMAP" id="MF_00300">
    <property type="entry name" value="Chorismate_synth"/>
    <property type="match status" value="1"/>
</dbReference>
<reference evidence="10 11" key="1">
    <citation type="submission" date="2019-03" db="EMBL/GenBank/DDBJ databases">
        <title>Genomic Encyclopedia of Type Strains, Phase IV (KMG-IV): sequencing the most valuable type-strain genomes for metagenomic binning, comparative biology and taxonomic classification.</title>
        <authorList>
            <person name="Goeker M."/>
        </authorList>
    </citation>
    <scope>NUCLEOTIDE SEQUENCE [LARGE SCALE GENOMIC DNA]</scope>
    <source>
        <strain evidence="10 11">DSM 24984</strain>
    </source>
</reference>
<comment type="pathway">
    <text evidence="1 7 8">Metabolic intermediate biosynthesis; chorismate biosynthesis; chorismate from D-erythrose 4-phosphate and phosphoenolpyruvate: step 7/7.</text>
</comment>
<keyword evidence="11" id="KW-1185">Reference proteome</keyword>
<dbReference type="EC" id="4.2.3.5" evidence="3 7"/>
<dbReference type="OrthoDB" id="9771806at2"/>
<dbReference type="NCBIfam" id="NF003793">
    <property type="entry name" value="PRK05382.1"/>
    <property type="match status" value="1"/>
</dbReference>
<dbReference type="Proteomes" id="UP000294614">
    <property type="component" value="Unassembled WGS sequence"/>
</dbReference>
<feature type="binding site" evidence="7">
    <location>
        <begin position="292"/>
        <end position="296"/>
    </location>
    <ligand>
        <name>FMN</name>
        <dbReference type="ChEBI" id="CHEBI:58210"/>
    </ligand>
</feature>
<dbReference type="PROSITE" id="PS00789">
    <property type="entry name" value="CHORISMATE_SYNTHASE_3"/>
    <property type="match status" value="1"/>
</dbReference>
<dbReference type="GO" id="GO:0008652">
    <property type="term" value="P:amino acid biosynthetic process"/>
    <property type="evidence" value="ECO:0007669"/>
    <property type="project" value="UniProtKB-KW"/>
</dbReference>
<name>A0A4R1K2R2_9BACT</name>
<protein>
    <recommendedName>
        <fullName evidence="3 7">Chorismate synthase</fullName>
        <shortName evidence="7">CS</shortName>
        <ecNumber evidence="3 7">4.2.3.5</ecNumber>
    </recommendedName>
    <alternativeName>
        <fullName evidence="7">5-enolpyruvylshikimate-3-phosphate phospholyase</fullName>
    </alternativeName>
</protein>
<evidence type="ECO:0000313" key="11">
    <source>
        <dbReference type="Proteomes" id="UP000294614"/>
    </source>
</evidence>
<comment type="caution">
    <text evidence="10">The sequence shown here is derived from an EMBL/GenBank/DDBJ whole genome shotgun (WGS) entry which is preliminary data.</text>
</comment>
<comment type="similarity">
    <text evidence="2 7 8">Belongs to the chorismate synthase family.</text>
</comment>
<dbReference type="GO" id="GO:0005829">
    <property type="term" value="C:cytosol"/>
    <property type="evidence" value="ECO:0007669"/>
    <property type="project" value="TreeGrafter"/>
</dbReference>
<dbReference type="RefSeq" id="WP_132874500.1">
    <property type="nucleotide sequence ID" value="NZ_SMGG01000007.1"/>
</dbReference>
<dbReference type="Gene3D" id="3.60.150.10">
    <property type="entry name" value="Chorismate synthase AroC"/>
    <property type="match status" value="1"/>
</dbReference>
<dbReference type="PANTHER" id="PTHR21085">
    <property type="entry name" value="CHORISMATE SYNTHASE"/>
    <property type="match status" value="1"/>
</dbReference>
<evidence type="ECO:0000256" key="8">
    <source>
        <dbReference type="RuleBase" id="RU000605"/>
    </source>
</evidence>
<feature type="binding site" evidence="7">
    <location>
        <position position="318"/>
    </location>
    <ligand>
        <name>FMN</name>
        <dbReference type="ChEBI" id="CHEBI:58210"/>
    </ligand>
</feature>
<dbReference type="InterPro" id="IPR020541">
    <property type="entry name" value="Chorismate_synthase_CS"/>
</dbReference>
<dbReference type="AlphaFoldDB" id="A0A4R1K2R2"/>
<dbReference type="EMBL" id="SMGG01000007">
    <property type="protein sequence ID" value="TCK58325.1"/>
    <property type="molecule type" value="Genomic_DNA"/>
</dbReference>
<dbReference type="GO" id="GO:0004107">
    <property type="term" value="F:chorismate synthase activity"/>
    <property type="evidence" value="ECO:0007669"/>
    <property type="project" value="UniProtKB-UniRule"/>
</dbReference>
<feature type="region of interest" description="Disordered" evidence="9">
    <location>
        <begin position="43"/>
        <end position="62"/>
    </location>
</feature>
<proteinExistence type="inferred from homology"/>
<dbReference type="PROSITE" id="PS00788">
    <property type="entry name" value="CHORISMATE_SYNTHASE_2"/>
    <property type="match status" value="1"/>
</dbReference>
<evidence type="ECO:0000256" key="5">
    <source>
        <dbReference type="ARBA" id="ARBA00023141"/>
    </source>
</evidence>
<organism evidence="10 11">
    <name type="scientific">Seleniivibrio woodruffii</name>
    <dbReference type="NCBI Taxonomy" id="1078050"/>
    <lineage>
        <taxon>Bacteria</taxon>
        <taxon>Pseudomonadati</taxon>
        <taxon>Deferribacterota</taxon>
        <taxon>Deferribacteres</taxon>
        <taxon>Deferribacterales</taxon>
        <taxon>Geovibrionaceae</taxon>
        <taxon>Seleniivibrio</taxon>
    </lineage>
</organism>
<dbReference type="CDD" id="cd07304">
    <property type="entry name" value="Chorismate_synthase"/>
    <property type="match status" value="1"/>
</dbReference>
<evidence type="ECO:0000313" key="10">
    <source>
        <dbReference type="EMBL" id="TCK58325.1"/>
    </source>
</evidence>
<comment type="function">
    <text evidence="7">Catalyzes the anti-1,4-elimination of the C-3 phosphate and the C-6 proR hydrogen from 5-enolpyruvylshikimate-3-phosphate (EPSP) to yield chorismate, which is the branch point compound that serves as the starting substrate for the three terminal pathways of aromatic amino acid biosynthesis. This reaction introduces a second double bond into the aromatic ring system.</text>
</comment>
<dbReference type="GO" id="GO:0010181">
    <property type="term" value="F:FMN binding"/>
    <property type="evidence" value="ECO:0007669"/>
    <property type="project" value="TreeGrafter"/>
</dbReference>
<comment type="subunit">
    <text evidence="7">Homotetramer.</text>
</comment>
<evidence type="ECO:0000256" key="6">
    <source>
        <dbReference type="ARBA" id="ARBA00023239"/>
    </source>
</evidence>
<dbReference type="PIRSF" id="PIRSF001456">
    <property type="entry name" value="Chorismate_synth"/>
    <property type="match status" value="1"/>
</dbReference>
<comment type="cofactor">
    <cofactor evidence="7 8">
        <name>FMNH2</name>
        <dbReference type="ChEBI" id="CHEBI:57618"/>
    </cofactor>
    <text evidence="7 8">Reduced FMN (FMNH(2)).</text>
</comment>
<comment type="caution">
    <text evidence="7">Lacks conserved residue(s) required for the propagation of feature annotation.</text>
</comment>
<comment type="catalytic activity">
    <reaction evidence="7 8">
        <text>5-O-(1-carboxyvinyl)-3-phosphoshikimate = chorismate + phosphate</text>
        <dbReference type="Rhea" id="RHEA:21020"/>
        <dbReference type="ChEBI" id="CHEBI:29748"/>
        <dbReference type="ChEBI" id="CHEBI:43474"/>
        <dbReference type="ChEBI" id="CHEBI:57701"/>
        <dbReference type="EC" id="4.2.3.5"/>
    </reaction>
</comment>
<accession>A0A4R1K2R2</accession>
<dbReference type="GO" id="GO:0009423">
    <property type="term" value="P:chorismate biosynthetic process"/>
    <property type="evidence" value="ECO:0007669"/>
    <property type="project" value="UniProtKB-UniRule"/>
</dbReference>
<feature type="binding site" evidence="7">
    <location>
        <begin position="125"/>
        <end position="127"/>
    </location>
    <ligand>
        <name>FMN</name>
        <dbReference type="ChEBI" id="CHEBI:58210"/>
    </ligand>
</feature>
<dbReference type="SUPFAM" id="SSF103263">
    <property type="entry name" value="Chorismate synthase, AroC"/>
    <property type="match status" value="1"/>
</dbReference>